<accession>A0A1F6BAP4</accession>
<keyword evidence="1" id="KW-0175">Coiled coil</keyword>
<evidence type="ECO:0000256" key="1">
    <source>
        <dbReference type="SAM" id="Coils"/>
    </source>
</evidence>
<evidence type="ECO:0000313" key="4">
    <source>
        <dbReference type="Proteomes" id="UP000176228"/>
    </source>
</evidence>
<evidence type="ECO:0000256" key="2">
    <source>
        <dbReference type="SAM" id="Phobius"/>
    </source>
</evidence>
<keyword evidence="2" id="KW-0472">Membrane</keyword>
<sequence>MGFFNELAKLFKGKPPERHGAHGVTKEIKVAKRLEEIQDKERIKEIERDRERAKERRYEKEKREFEQSRTAILAAGESLRRPRVRQEFEEKVINEGERRNKKAAYLASYFERPGTLQALNSLIEAHDGVADAVHELSTGDESVHGDPQSLLRLGAGLRYEAARAENQGITDANEAIEPLMQAIVERSSRYLLQAKDQLKEIYARQGKNFHETAWLAQLLNITPQEAERILQDPEFEEQMKNKVKELLTQIAAEQPIEPLQGEDESWIEAGKKPLAEDVTPPIEFIDKVNEIWRKAESREGRKKLGIRELDAIKDELEELEHKSYPTAVGADTRAFDEAVRKLHGEIEDKLKTLAKRAIQRLEEEGPELSYGKMTQEEFLGKVGEPGHFGYLTRDLEQPENKELLDLFVGFSEESHRFRDQVFLRLHRGVLTFTRDSSQDTFGLYQRGDFDTFISFIGNHMPYRQDKRSGNSVAEAITKHYSNLSNAIRLSRDMDYNASQPGANFETLSRISALYQNEYVIEALSIPAVEQAFRCLEDTLTGIKDAQDGYIPPQLVEYDAVKGTVYVDDRAKQMLRQMAENKQVFDVKRDKNNSYLHIVEKDGRTIVLDRDNPEKMRDLIHEDKTGLHLSMYMTLAKGFHMGTARWLEMIANSKCPGSDNTVNGMPGFHSMAGYEGVASALNFASFVIEKFKFGGHKYIHIMNMMLPKDEKLPADPINAREAIELYLAYRDGTLKEKYPKAKRLIDLSNFSKISSALGSQTLWRYLDASIGWTDKEKELLGGPVRILLSENYAKEKVKDLLVNNKFKMLYRGRIQEENRKLRDEGRLDEMMPDTGPRFEALWKSQGEEQYKSEIANMLYALDGKTPDGKVLHHSHKNEVYKEWIKKYQLAYNARVWVETVMRNPIVVAHNVNVDTPVAGFEGKSKKTTLHSQIMHKILGVPPEDFQYGTVVEEKNGNLILRQSAGKFASPTSEQRRYLNELLDLEGDVASAREIAVREQRDLREEDFDEAIHGEKEGVRRKRAKKYWELCRQACLGSTDLGRAQDLYNQFGISFNESLVGDYKIDWEKIYNIENILKEEGRNSLVLNEEFLLQDWDWIFGTNDLALRQMDLINLGSRSWFRRIGVDIMGHYKGAPLIGQYLDQLTPQPDDEELQKTLRGIVSTYAEDDVTRGWEVAGLLSFATDKIYAWDAKHLGSYAQREIWKEMMGVDAWGPNRRYKWWHGIKNKDILPPHGHDFYQTPHHFNVHALEKASHTQAKNMILEIIFMGMLVAIVMTSYKAFITKDKEDEEGGGGNPH</sequence>
<keyword evidence="2" id="KW-0812">Transmembrane</keyword>
<keyword evidence="2" id="KW-1133">Transmembrane helix</keyword>
<comment type="caution">
    <text evidence="3">The sequence shown here is derived from an EMBL/GenBank/DDBJ whole genome shotgun (WGS) entry which is preliminary data.</text>
</comment>
<proteinExistence type="predicted"/>
<evidence type="ECO:0000313" key="3">
    <source>
        <dbReference type="EMBL" id="OGG34029.1"/>
    </source>
</evidence>
<reference evidence="3 4" key="1">
    <citation type="journal article" date="2016" name="Nat. Commun.">
        <title>Thousands of microbial genomes shed light on interconnected biogeochemical processes in an aquifer system.</title>
        <authorList>
            <person name="Anantharaman K."/>
            <person name="Brown C.T."/>
            <person name="Hug L.A."/>
            <person name="Sharon I."/>
            <person name="Castelle C.J."/>
            <person name="Probst A.J."/>
            <person name="Thomas B.C."/>
            <person name="Singh A."/>
            <person name="Wilkins M.J."/>
            <person name="Karaoz U."/>
            <person name="Brodie E.L."/>
            <person name="Williams K.H."/>
            <person name="Hubbard S.S."/>
            <person name="Banfield J.F."/>
        </authorList>
    </citation>
    <scope>NUCLEOTIDE SEQUENCE [LARGE SCALE GENOMIC DNA]</scope>
</reference>
<organism evidence="3 4">
    <name type="scientific">Candidatus Gottesmanbacteria bacterium RIFCSPLOWO2_01_FULL_42_22</name>
    <dbReference type="NCBI Taxonomy" id="1798391"/>
    <lineage>
        <taxon>Bacteria</taxon>
        <taxon>Candidatus Gottesmaniibacteriota</taxon>
    </lineage>
</organism>
<name>A0A1F6BAP4_9BACT</name>
<dbReference type="Proteomes" id="UP000176228">
    <property type="component" value="Unassembled WGS sequence"/>
</dbReference>
<dbReference type="EMBL" id="MFJU01000036">
    <property type="protein sequence ID" value="OGG34029.1"/>
    <property type="molecule type" value="Genomic_DNA"/>
</dbReference>
<feature type="coiled-coil region" evidence="1">
    <location>
        <begin position="36"/>
        <end position="68"/>
    </location>
</feature>
<feature type="transmembrane region" description="Helical" evidence="2">
    <location>
        <begin position="1259"/>
        <end position="1277"/>
    </location>
</feature>
<gene>
    <name evidence="3" type="ORF">A2968_06965</name>
</gene>
<protein>
    <submittedName>
        <fullName evidence="3">Uncharacterized protein</fullName>
    </submittedName>
</protein>